<keyword evidence="1" id="KW-1133">Transmembrane helix</keyword>
<feature type="transmembrane region" description="Helical" evidence="1">
    <location>
        <begin position="16"/>
        <end position="39"/>
    </location>
</feature>
<dbReference type="Proteomes" id="UP001233999">
    <property type="component" value="Unassembled WGS sequence"/>
</dbReference>
<keyword evidence="1" id="KW-0812">Transmembrane</keyword>
<proteinExistence type="predicted"/>
<evidence type="ECO:0000313" key="3">
    <source>
        <dbReference type="Proteomes" id="UP001233999"/>
    </source>
</evidence>
<sequence>IHSEVLIIPITPPPRAILVSAVMTIFPNTLIASLGSVLLTDFARKADNNLWLFLWTSIP</sequence>
<reference evidence="2" key="2">
    <citation type="submission" date="2023-05" db="EMBL/GenBank/DDBJ databases">
        <authorList>
            <person name="Fouks B."/>
        </authorList>
    </citation>
    <scope>NUCLEOTIDE SEQUENCE</scope>
    <source>
        <strain evidence="2">Stay&amp;Tobe</strain>
        <tissue evidence="2">Testes</tissue>
    </source>
</reference>
<organism evidence="2 3">
    <name type="scientific">Diploptera punctata</name>
    <name type="common">Pacific beetle cockroach</name>
    <dbReference type="NCBI Taxonomy" id="6984"/>
    <lineage>
        <taxon>Eukaryota</taxon>
        <taxon>Metazoa</taxon>
        <taxon>Ecdysozoa</taxon>
        <taxon>Arthropoda</taxon>
        <taxon>Hexapoda</taxon>
        <taxon>Insecta</taxon>
        <taxon>Pterygota</taxon>
        <taxon>Neoptera</taxon>
        <taxon>Polyneoptera</taxon>
        <taxon>Dictyoptera</taxon>
        <taxon>Blattodea</taxon>
        <taxon>Blaberoidea</taxon>
        <taxon>Blaberidae</taxon>
        <taxon>Diplopterinae</taxon>
        <taxon>Diploptera</taxon>
    </lineage>
</organism>
<keyword evidence="3" id="KW-1185">Reference proteome</keyword>
<comment type="caution">
    <text evidence="2">The sequence shown here is derived from an EMBL/GenBank/DDBJ whole genome shotgun (WGS) entry which is preliminary data.</text>
</comment>
<dbReference type="AlphaFoldDB" id="A0AAD8EQZ5"/>
<evidence type="ECO:0000256" key="1">
    <source>
        <dbReference type="SAM" id="Phobius"/>
    </source>
</evidence>
<gene>
    <name evidence="2" type="ORF">L9F63_010760</name>
</gene>
<accession>A0AAD8EQZ5</accession>
<reference evidence="2" key="1">
    <citation type="journal article" date="2023" name="IScience">
        <title>Live-bearing cockroach genome reveals convergent evolutionary mechanisms linked to viviparity in insects and beyond.</title>
        <authorList>
            <person name="Fouks B."/>
            <person name="Harrison M.C."/>
            <person name="Mikhailova A.A."/>
            <person name="Marchal E."/>
            <person name="English S."/>
            <person name="Carruthers M."/>
            <person name="Jennings E.C."/>
            <person name="Chiamaka E.L."/>
            <person name="Frigard R.A."/>
            <person name="Pippel M."/>
            <person name="Attardo G.M."/>
            <person name="Benoit J.B."/>
            <person name="Bornberg-Bauer E."/>
            <person name="Tobe S.S."/>
        </authorList>
    </citation>
    <scope>NUCLEOTIDE SEQUENCE</scope>
    <source>
        <strain evidence="2">Stay&amp;Tobe</strain>
    </source>
</reference>
<feature type="non-terminal residue" evidence="2">
    <location>
        <position position="1"/>
    </location>
</feature>
<keyword evidence="1" id="KW-0472">Membrane</keyword>
<protein>
    <submittedName>
        <fullName evidence="2">Uncharacterized protein</fullName>
    </submittedName>
</protein>
<evidence type="ECO:0000313" key="2">
    <source>
        <dbReference type="EMBL" id="KAJ9598557.1"/>
    </source>
</evidence>
<dbReference type="EMBL" id="JASPKZ010001209">
    <property type="protein sequence ID" value="KAJ9598557.1"/>
    <property type="molecule type" value="Genomic_DNA"/>
</dbReference>
<name>A0AAD8EQZ5_DIPPU</name>